<comment type="caution">
    <text evidence="2">The sequence shown here is derived from an EMBL/GenBank/DDBJ whole genome shotgun (WGS) entry which is preliminary data.</text>
</comment>
<feature type="domain" description="Signal transduction histidine kinase internal region" evidence="1">
    <location>
        <begin position="45"/>
        <end position="124"/>
    </location>
</feature>
<sequence>MTYTQQLEAQLAQRTQEIQEQSRLLEEQHIRQLELGFEQKLAETEMTALRAQMNPHFIFNCLNSIKLYATENDAAKASDYLTKFSRLIRLVLENSRSERVTLQNELDALQLYLTMEAMRFKAKLNFRIDMAPAIDAEFIEIPPLLLQPYVENAIWHGLMHKESGEWFWCGWSNRRIIAYGSPLPTMALAGSKLPA</sequence>
<gene>
    <name evidence="2" type="ORF">HMF3257_29375</name>
</gene>
<dbReference type="GO" id="GO:0016020">
    <property type="term" value="C:membrane"/>
    <property type="evidence" value="ECO:0007669"/>
    <property type="project" value="InterPro"/>
</dbReference>
<evidence type="ECO:0000259" key="1">
    <source>
        <dbReference type="Pfam" id="PF06580"/>
    </source>
</evidence>
<dbReference type="PANTHER" id="PTHR34220">
    <property type="entry name" value="SENSOR HISTIDINE KINASE YPDA"/>
    <property type="match status" value="1"/>
</dbReference>
<dbReference type="InterPro" id="IPR010559">
    <property type="entry name" value="Sig_transdc_His_kin_internal"/>
</dbReference>
<reference evidence="2 3" key="1">
    <citation type="submission" date="2018-06" db="EMBL/GenBank/DDBJ databases">
        <title>Spirosoma sp. HMF3257 Genome sequencing and assembly.</title>
        <authorList>
            <person name="Kang H."/>
            <person name="Cha I."/>
            <person name="Kim H."/>
            <person name="Kang J."/>
            <person name="Joh K."/>
        </authorList>
    </citation>
    <scope>NUCLEOTIDE SEQUENCE [LARGE SCALE GENOMIC DNA]</scope>
    <source>
        <strain evidence="2 3">HMF3257</strain>
    </source>
</reference>
<dbReference type="Proteomes" id="UP000249016">
    <property type="component" value="Unassembled WGS sequence"/>
</dbReference>
<dbReference type="GO" id="GO:0000155">
    <property type="term" value="F:phosphorelay sensor kinase activity"/>
    <property type="evidence" value="ECO:0007669"/>
    <property type="project" value="InterPro"/>
</dbReference>
<keyword evidence="3" id="KW-1185">Reference proteome</keyword>
<dbReference type="RefSeq" id="WP_111347716.1">
    <property type="nucleotide sequence ID" value="NZ_QLII01000001.1"/>
</dbReference>
<evidence type="ECO:0000313" key="2">
    <source>
        <dbReference type="EMBL" id="RAI77267.1"/>
    </source>
</evidence>
<organism evidence="2 3">
    <name type="scientific">Spirosoma telluris</name>
    <dbReference type="NCBI Taxonomy" id="2183553"/>
    <lineage>
        <taxon>Bacteria</taxon>
        <taxon>Pseudomonadati</taxon>
        <taxon>Bacteroidota</taxon>
        <taxon>Cytophagia</taxon>
        <taxon>Cytophagales</taxon>
        <taxon>Cytophagaceae</taxon>
        <taxon>Spirosoma</taxon>
    </lineage>
</organism>
<evidence type="ECO:0000313" key="3">
    <source>
        <dbReference type="Proteomes" id="UP000249016"/>
    </source>
</evidence>
<name>A0A327NPZ3_9BACT</name>
<dbReference type="Pfam" id="PF06580">
    <property type="entry name" value="His_kinase"/>
    <property type="match status" value="1"/>
</dbReference>
<dbReference type="AlphaFoldDB" id="A0A327NPZ3"/>
<protein>
    <recommendedName>
        <fullName evidence="1">Signal transduction histidine kinase internal region domain-containing protein</fullName>
    </recommendedName>
</protein>
<dbReference type="InterPro" id="IPR050640">
    <property type="entry name" value="Bact_2-comp_sensor_kinase"/>
</dbReference>
<dbReference type="PANTHER" id="PTHR34220:SF7">
    <property type="entry name" value="SENSOR HISTIDINE KINASE YPDA"/>
    <property type="match status" value="1"/>
</dbReference>
<proteinExistence type="predicted"/>
<accession>A0A327NPZ3</accession>
<dbReference type="EMBL" id="QLII01000001">
    <property type="protein sequence ID" value="RAI77267.1"/>
    <property type="molecule type" value="Genomic_DNA"/>
</dbReference>